<evidence type="ECO:0000256" key="1">
    <source>
        <dbReference type="ARBA" id="ARBA00010574"/>
    </source>
</evidence>
<dbReference type="HAMAP" id="MF_01477">
    <property type="entry name" value="Iojap_RsfS"/>
    <property type="match status" value="1"/>
</dbReference>
<dbReference type="Gene3D" id="3.30.460.10">
    <property type="entry name" value="Beta Polymerase, domain 2"/>
    <property type="match status" value="1"/>
</dbReference>
<evidence type="ECO:0000313" key="5">
    <source>
        <dbReference type="Proteomes" id="UP000320948"/>
    </source>
</evidence>
<evidence type="ECO:0000313" key="4">
    <source>
        <dbReference type="EMBL" id="TKW60756.1"/>
    </source>
</evidence>
<dbReference type="SUPFAM" id="SSF81301">
    <property type="entry name" value="Nucleotidyltransferase"/>
    <property type="match status" value="1"/>
</dbReference>
<dbReference type="NCBIfam" id="TIGR00090">
    <property type="entry name" value="rsfS_iojap_ybeB"/>
    <property type="match status" value="1"/>
</dbReference>
<comment type="similarity">
    <text evidence="1 2">Belongs to the Iojap/RsfS family.</text>
</comment>
<dbReference type="InterPro" id="IPR004394">
    <property type="entry name" value="Iojap/RsfS/C7orf30"/>
</dbReference>
<comment type="function">
    <text evidence="2">Functions as a ribosomal silencing factor. Interacts with ribosomal protein uL14 (rplN), blocking formation of intersubunit bridge B8. Prevents association of the 30S and 50S ribosomal subunits and the formation of functional ribosomes, thus repressing translation.</text>
</comment>
<dbReference type="GO" id="GO:0017148">
    <property type="term" value="P:negative regulation of translation"/>
    <property type="evidence" value="ECO:0007669"/>
    <property type="project" value="UniProtKB-UniRule"/>
</dbReference>
<reference evidence="4 5" key="1">
    <citation type="journal article" date="2017" name="Nat. Commun.">
        <title>In situ click chemistry generation of cyclooxygenase-2 inhibitors.</title>
        <authorList>
            <person name="Bhardwaj A."/>
            <person name="Kaur J."/>
            <person name="Wuest M."/>
            <person name="Wuest F."/>
        </authorList>
    </citation>
    <scope>NUCLEOTIDE SEQUENCE [LARGE SCALE GENOMIC DNA]</scope>
    <source>
        <strain evidence="4">S2_018_000_R2_106</strain>
    </source>
</reference>
<feature type="region of interest" description="Disordered" evidence="3">
    <location>
        <begin position="48"/>
        <end position="72"/>
    </location>
</feature>
<name>A0A6N4RCI3_BLAVI</name>
<dbReference type="PANTHER" id="PTHR21043">
    <property type="entry name" value="IOJAP SUPERFAMILY ORTHOLOG"/>
    <property type="match status" value="1"/>
</dbReference>
<protein>
    <recommendedName>
        <fullName evidence="2">Ribosomal silencing factor RsfS</fullName>
    </recommendedName>
</protein>
<comment type="subcellular location">
    <subcellularLocation>
        <location evidence="2">Cytoplasm</location>
    </subcellularLocation>
</comment>
<dbReference type="InterPro" id="IPR043519">
    <property type="entry name" value="NT_sf"/>
</dbReference>
<dbReference type="PANTHER" id="PTHR21043:SF0">
    <property type="entry name" value="MITOCHONDRIAL ASSEMBLY OF RIBOSOMAL LARGE SUBUNIT PROTEIN 1"/>
    <property type="match status" value="1"/>
</dbReference>
<keyword evidence="2" id="KW-0678">Repressor</keyword>
<gene>
    <name evidence="2 4" type="primary">rsfS</name>
    <name evidence="4" type="ORF">DI628_07630</name>
</gene>
<evidence type="ECO:0000256" key="2">
    <source>
        <dbReference type="HAMAP-Rule" id="MF_01477"/>
    </source>
</evidence>
<dbReference type="Pfam" id="PF02410">
    <property type="entry name" value="RsfS"/>
    <property type="match status" value="1"/>
</dbReference>
<keyword evidence="2" id="KW-0810">Translation regulation</keyword>
<evidence type="ECO:0000256" key="3">
    <source>
        <dbReference type="SAM" id="MobiDB-lite"/>
    </source>
</evidence>
<keyword evidence="2" id="KW-0963">Cytoplasm</keyword>
<comment type="caution">
    <text evidence="4">The sequence shown here is derived from an EMBL/GenBank/DDBJ whole genome shotgun (WGS) entry which is preliminary data.</text>
</comment>
<dbReference type="GO" id="GO:0043023">
    <property type="term" value="F:ribosomal large subunit binding"/>
    <property type="evidence" value="ECO:0007669"/>
    <property type="project" value="TreeGrafter"/>
</dbReference>
<dbReference type="AlphaFoldDB" id="A0A6N4RCI3"/>
<comment type="subunit">
    <text evidence="2">Interacts with ribosomal protein uL14 (rplN).</text>
</comment>
<dbReference type="EMBL" id="VAFM01000002">
    <property type="protein sequence ID" value="TKW60756.1"/>
    <property type="molecule type" value="Genomic_DNA"/>
</dbReference>
<organism evidence="4 5">
    <name type="scientific">Blastochloris viridis</name>
    <name type="common">Rhodopseudomonas viridis</name>
    <dbReference type="NCBI Taxonomy" id="1079"/>
    <lineage>
        <taxon>Bacteria</taxon>
        <taxon>Pseudomonadati</taxon>
        <taxon>Pseudomonadota</taxon>
        <taxon>Alphaproteobacteria</taxon>
        <taxon>Hyphomicrobiales</taxon>
        <taxon>Blastochloridaceae</taxon>
        <taxon>Blastochloris</taxon>
    </lineage>
</organism>
<accession>A0A6N4RCI3</accession>
<dbReference type="GO" id="GO:0005737">
    <property type="term" value="C:cytoplasm"/>
    <property type="evidence" value="ECO:0007669"/>
    <property type="project" value="UniProtKB-SubCell"/>
</dbReference>
<dbReference type="Proteomes" id="UP000320948">
    <property type="component" value="Unassembled WGS sequence"/>
</dbReference>
<sequence>MCHKIVVHAERKVLLADFSLHQGKAGHIAATTAAARVRRTGNALAGRKAGTLTGAAKSGRPKTAAKPPQPTNELERVKAALEDMKAENLLVIPLAGQASFADFLVIASGTSTRHVSSMGRALEDKLGKAILSIEGMTEGEWVCADLGDIVVHLFVPEKRVLYNLEKLWSHVFDTPDSGTE</sequence>
<dbReference type="GO" id="GO:0042256">
    <property type="term" value="P:cytosolic ribosome assembly"/>
    <property type="evidence" value="ECO:0007669"/>
    <property type="project" value="UniProtKB-UniRule"/>
</dbReference>
<dbReference type="GO" id="GO:0090071">
    <property type="term" value="P:negative regulation of ribosome biogenesis"/>
    <property type="evidence" value="ECO:0007669"/>
    <property type="project" value="UniProtKB-UniRule"/>
</dbReference>
<proteinExistence type="inferred from homology"/>